<evidence type="ECO:0000313" key="1">
    <source>
        <dbReference type="EMBL" id="CAG7837690.1"/>
    </source>
</evidence>
<dbReference type="Proteomes" id="UP000708208">
    <property type="component" value="Unassembled WGS sequence"/>
</dbReference>
<evidence type="ECO:0000313" key="2">
    <source>
        <dbReference type="Proteomes" id="UP000708208"/>
    </source>
</evidence>
<reference evidence="1" key="1">
    <citation type="submission" date="2021-06" db="EMBL/GenBank/DDBJ databases">
        <authorList>
            <person name="Hodson N. C."/>
            <person name="Mongue J. A."/>
            <person name="Jaron S. K."/>
        </authorList>
    </citation>
    <scope>NUCLEOTIDE SEQUENCE</scope>
</reference>
<keyword evidence="2" id="KW-1185">Reference proteome</keyword>
<comment type="caution">
    <text evidence="1">The sequence shown here is derived from an EMBL/GenBank/DDBJ whole genome shotgun (WGS) entry which is preliminary data.</text>
</comment>
<name>A0A8J2PUE3_9HEXA</name>
<gene>
    <name evidence="1" type="ORF">AFUS01_LOCUS46762</name>
</gene>
<dbReference type="AlphaFoldDB" id="A0A8J2PUE3"/>
<organism evidence="1 2">
    <name type="scientific">Allacma fusca</name>
    <dbReference type="NCBI Taxonomy" id="39272"/>
    <lineage>
        <taxon>Eukaryota</taxon>
        <taxon>Metazoa</taxon>
        <taxon>Ecdysozoa</taxon>
        <taxon>Arthropoda</taxon>
        <taxon>Hexapoda</taxon>
        <taxon>Collembola</taxon>
        <taxon>Symphypleona</taxon>
        <taxon>Sminthuridae</taxon>
        <taxon>Allacma</taxon>
    </lineage>
</organism>
<proteinExistence type="predicted"/>
<sequence length="110" mass="12898">MEKLDDYYESLFDEEEFRYIGVGKVWRWILSPEKIYTYTSGCTRLSEYLNIPALPSYQRPATFFTKNNRRHRLETRSFQFETFEAPHVIGTLKSQRSPGTVTTSGISSVE</sequence>
<protein>
    <submittedName>
        <fullName evidence="1">Uncharacterized protein</fullName>
    </submittedName>
</protein>
<accession>A0A8J2PUE3</accession>
<dbReference type="EMBL" id="CAJVCH010571509">
    <property type="protein sequence ID" value="CAG7837690.1"/>
    <property type="molecule type" value="Genomic_DNA"/>
</dbReference>